<proteinExistence type="inferred from homology"/>
<dbReference type="InterPro" id="IPR045090">
    <property type="entry name" value="Pept_M3A_M3B"/>
</dbReference>
<dbReference type="InterPro" id="IPR024079">
    <property type="entry name" value="MetalloPept_cat_dom_sf"/>
</dbReference>
<keyword evidence="4 7" id="KW-0378">Hydrolase</keyword>
<dbReference type="PANTHER" id="PTHR11804">
    <property type="entry name" value="PROTEASE M3 THIMET OLIGOPEPTIDASE-RELATED"/>
    <property type="match status" value="1"/>
</dbReference>
<evidence type="ECO:0000256" key="4">
    <source>
        <dbReference type="ARBA" id="ARBA00022801"/>
    </source>
</evidence>
<protein>
    <recommendedName>
        <fullName evidence="8">Peptidase M3A/M3B catalytic domain-containing protein</fullName>
    </recommendedName>
</protein>
<comment type="similarity">
    <text evidence="1 7">Belongs to the peptidase M3 family.</text>
</comment>
<comment type="cofactor">
    <cofactor evidence="7">
        <name>Zn(2+)</name>
        <dbReference type="ChEBI" id="CHEBI:29105"/>
    </cofactor>
    <text evidence="7">Binds 1 zinc ion.</text>
</comment>
<evidence type="ECO:0000313" key="9">
    <source>
        <dbReference type="EnsemblMetazoa" id="GAUT018542-PA"/>
    </source>
</evidence>
<dbReference type="GO" id="GO:0004222">
    <property type="term" value="F:metalloendopeptidase activity"/>
    <property type="evidence" value="ECO:0007669"/>
    <property type="project" value="InterPro"/>
</dbReference>
<organism evidence="9 10">
    <name type="scientific">Glossina austeni</name>
    <name type="common">Savannah tsetse fly</name>
    <dbReference type="NCBI Taxonomy" id="7395"/>
    <lineage>
        <taxon>Eukaryota</taxon>
        <taxon>Metazoa</taxon>
        <taxon>Ecdysozoa</taxon>
        <taxon>Arthropoda</taxon>
        <taxon>Hexapoda</taxon>
        <taxon>Insecta</taxon>
        <taxon>Pterygota</taxon>
        <taxon>Neoptera</taxon>
        <taxon>Endopterygota</taxon>
        <taxon>Diptera</taxon>
        <taxon>Brachycera</taxon>
        <taxon>Muscomorpha</taxon>
        <taxon>Hippoboscoidea</taxon>
        <taxon>Glossinidae</taxon>
        <taxon>Glossina</taxon>
    </lineage>
</organism>
<dbReference type="SUPFAM" id="SSF55486">
    <property type="entry name" value="Metalloproteases ('zincins'), catalytic domain"/>
    <property type="match status" value="1"/>
</dbReference>
<dbReference type="Gene3D" id="3.40.390.10">
    <property type="entry name" value="Collagenase (Catalytic Domain)"/>
    <property type="match status" value="1"/>
</dbReference>
<evidence type="ECO:0000256" key="5">
    <source>
        <dbReference type="ARBA" id="ARBA00022833"/>
    </source>
</evidence>
<dbReference type="Pfam" id="PF01432">
    <property type="entry name" value="Peptidase_M3"/>
    <property type="match status" value="1"/>
</dbReference>
<dbReference type="FunFam" id="1.10.1370.40:FF:000008">
    <property type="entry name" value="Oligopeptidase, putative"/>
    <property type="match status" value="1"/>
</dbReference>
<dbReference type="AlphaFoldDB" id="A0A1A9UX02"/>
<keyword evidence="5 7" id="KW-0862">Zinc</keyword>
<evidence type="ECO:0000259" key="8">
    <source>
        <dbReference type="Pfam" id="PF01432"/>
    </source>
</evidence>
<evidence type="ECO:0000313" key="10">
    <source>
        <dbReference type="Proteomes" id="UP000078200"/>
    </source>
</evidence>
<dbReference type="GO" id="GO:0046872">
    <property type="term" value="F:metal ion binding"/>
    <property type="evidence" value="ECO:0007669"/>
    <property type="project" value="UniProtKB-UniRule"/>
</dbReference>
<dbReference type="FunFam" id="3.40.390.10:FF:000059">
    <property type="entry name" value="Oligopeptidase, putative"/>
    <property type="match status" value="1"/>
</dbReference>
<dbReference type="InterPro" id="IPR001567">
    <property type="entry name" value="Pept_M3A_M3B_dom"/>
</dbReference>
<evidence type="ECO:0000256" key="1">
    <source>
        <dbReference type="ARBA" id="ARBA00006040"/>
    </source>
</evidence>
<dbReference type="VEuPathDB" id="VectorBase:GAUT018542"/>
<dbReference type="STRING" id="7395.A0A1A9UX02"/>
<name>A0A1A9UX02_GLOAU</name>
<keyword evidence="2 7" id="KW-0645">Protease</keyword>
<keyword evidence="10" id="KW-1185">Reference proteome</keyword>
<evidence type="ECO:0000256" key="7">
    <source>
        <dbReference type="RuleBase" id="RU003435"/>
    </source>
</evidence>
<keyword evidence="6 7" id="KW-0482">Metalloprotease</keyword>
<feature type="domain" description="Peptidase M3A/M3B catalytic" evidence="8">
    <location>
        <begin position="264"/>
        <end position="712"/>
    </location>
</feature>
<evidence type="ECO:0000256" key="3">
    <source>
        <dbReference type="ARBA" id="ARBA00022723"/>
    </source>
</evidence>
<keyword evidence="3 7" id="KW-0479">Metal-binding</keyword>
<dbReference type="InterPro" id="IPR024077">
    <property type="entry name" value="Neurolysin/TOP_dom2"/>
</dbReference>
<sequence length="723" mass="82337">MLSLRRQMQYVAIRKRCFHTSNKKCGYIVLVPEIGEEGLTGDITIKPDGLPDFNDITIENCLGAIGRQAGAVEKSVKQIESNILALPTNKSIDTVELFRKLDEATGPLDTTWGIAKALYLGNSTLIPTKTYMNIHDRARKARASKFCSKSIYDALQKEKKSIVDTFDERLLRKYLLEGGLNGLGLKEDARADLKEVLLRLGRERANFKNKVNISMHSFAHLVKDYQLVRDFPSTLLEATIIDNTNTINQGPWKFTLQPQVVDGFLKHCPDRVHRWNIWQANVRKASTHMDKSLENSTHIEKIRSLRKRQANILGYPNYATMSMQTKMASNISNLKQLFSKLLKFAGPAQSIEIEQLQNFATASGFEHRLDVYDVSYWQRKYLLSKYKLDEQTLRIYFPLPKILSGLFSFSESLFGIKIVERTDAQVWQPLVKYYDVYDNDRGIKSVGGFYIDCYSKENKFGKNNGWMVSIRNRNESAKLSPLCALIFNFTPPSENGPCLLSMDDLRMIFKTFGSALQHILTEAPFTDLAGLSNIEWDASQVAGYVLSNFLDNPFILKTISDTQNCGPLPDDLAHKTKLFKTHLAGYNLCEELYIADLDIELHQCDNFWLDVVRKLWPVYKCMPLDKKDSHPCSFTEIFSGDWGAAQFSHLYSKVIAADIMEAFEDNNENMNSVGERFKKTFLSLGGAVPAAEVFRRFRGRDPSVEALLKSLNIWRDSRTPDSL</sequence>
<accession>A0A1A9UX02</accession>
<dbReference type="GO" id="GO:0006508">
    <property type="term" value="P:proteolysis"/>
    <property type="evidence" value="ECO:0007669"/>
    <property type="project" value="UniProtKB-KW"/>
</dbReference>
<dbReference type="Proteomes" id="UP000078200">
    <property type="component" value="Unassembled WGS sequence"/>
</dbReference>
<dbReference type="Gene3D" id="1.10.1370.10">
    <property type="entry name" value="Neurolysin, domain 3"/>
    <property type="match status" value="1"/>
</dbReference>
<dbReference type="EnsemblMetazoa" id="GAUT018542-RA">
    <property type="protein sequence ID" value="GAUT018542-PA"/>
    <property type="gene ID" value="GAUT018542"/>
</dbReference>
<evidence type="ECO:0000256" key="6">
    <source>
        <dbReference type="ARBA" id="ARBA00023049"/>
    </source>
</evidence>
<evidence type="ECO:0000256" key="2">
    <source>
        <dbReference type="ARBA" id="ARBA00022670"/>
    </source>
</evidence>
<dbReference type="Gene3D" id="1.10.1370.40">
    <property type="match status" value="1"/>
</dbReference>
<dbReference type="PANTHER" id="PTHR11804:SF83">
    <property type="entry name" value="LD37516P"/>
    <property type="match status" value="1"/>
</dbReference>
<reference evidence="9" key="1">
    <citation type="submission" date="2020-05" db="UniProtKB">
        <authorList>
            <consortium name="EnsemblMetazoa"/>
        </authorList>
    </citation>
    <scope>IDENTIFICATION</scope>
    <source>
        <strain evidence="9">TTRI</strain>
    </source>
</reference>